<evidence type="ECO:0000256" key="13">
    <source>
        <dbReference type="ARBA" id="ARBA00023212"/>
    </source>
</evidence>
<evidence type="ECO:0000256" key="14">
    <source>
        <dbReference type="ARBA" id="ARBA00023242"/>
    </source>
</evidence>
<evidence type="ECO:0000256" key="3">
    <source>
        <dbReference type="ARBA" id="ARBA00004629"/>
    </source>
</evidence>
<dbReference type="GO" id="GO:0005876">
    <property type="term" value="C:spindle microtubule"/>
    <property type="evidence" value="ECO:0007669"/>
    <property type="project" value="InterPro"/>
</dbReference>
<organism evidence="20 21">
    <name type="scientific">Maudiozyma exigua</name>
    <name type="common">Yeast</name>
    <name type="synonym">Kazachstania exigua</name>
    <dbReference type="NCBI Taxonomy" id="34358"/>
    <lineage>
        <taxon>Eukaryota</taxon>
        <taxon>Fungi</taxon>
        <taxon>Dikarya</taxon>
        <taxon>Ascomycota</taxon>
        <taxon>Saccharomycotina</taxon>
        <taxon>Saccharomycetes</taxon>
        <taxon>Saccharomycetales</taxon>
        <taxon>Saccharomycetaceae</taxon>
        <taxon>Maudiozyma</taxon>
    </lineage>
</organism>
<evidence type="ECO:0000256" key="17">
    <source>
        <dbReference type="ARBA" id="ARBA00044112"/>
    </source>
</evidence>
<name>A0A9P6WA10_MAUEX</name>
<evidence type="ECO:0000256" key="2">
    <source>
        <dbReference type="ARBA" id="ARBA00004186"/>
    </source>
</evidence>
<keyword evidence="14" id="KW-0539">Nucleus</keyword>
<proteinExistence type="inferred from homology"/>
<evidence type="ECO:0000256" key="1">
    <source>
        <dbReference type="ARBA" id="ARBA00004123"/>
    </source>
</evidence>
<keyword evidence="21" id="KW-1185">Reference proteome</keyword>
<feature type="coiled-coil region" evidence="19">
    <location>
        <begin position="220"/>
        <end position="285"/>
    </location>
</feature>
<evidence type="ECO:0000256" key="19">
    <source>
        <dbReference type="SAM" id="Coils"/>
    </source>
</evidence>
<keyword evidence="13" id="KW-0206">Cytoskeleton</keyword>
<evidence type="ECO:0000256" key="6">
    <source>
        <dbReference type="ARBA" id="ARBA00022490"/>
    </source>
</evidence>
<keyword evidence="8" id="KW-0493">Microtubule</keyword>
<evidence type="ECO:0000313" key="20">
    <source>
        <dbReference type="EMBL" id="KAG0667459.1"/>
    </source>
</evidence>
<comment type="subcellular location">
    <subcellularLocation>
        <location evidence="3">Chromosome</location>
        <location evidence="3">Centromere</location>
        <location evidence="3">Kinetochore</location>
    </subcellularLocation>
    <subcellularLocation>
        <location evidence="2">Cytoplasm</location>
        <location evidence="2">Cytoskeleton</location>
        <location evidence="2">Spindle</location>
    </subcellularLocation>
    <subcellularLocation>
        <location evidence="1">Nucleus</location>
    </subcellularLocation>
</comment>
<evidence type="ECO:0000256" key="11">
    <source>
        <dbReference type="ARBA" id="ARBA00022838"/>
    </source>
</evidence>
<keyword evidence="15" id="KW-0131">Cell cycle</keyword>
<keyword evidence="7" id="KW-0132">Cell division</keyword>
<dbReference type="Pfam" id="PF08657">
    <property type="entry name" value="DASH_Spc34"/>
    <property type="match status" value="1"/>
</dbReference>
<evidence type="ECO:0000256" key="18">
    <source>
        <dbReference type="ARBA" id="ARBA00044346"/>
    </source>
</evidence>
<dbReference type="EMBL" id="PUHR01000097">
    <property type="protein sequence ID" value="KAG0667459.1"/>
    <property type="molecule type" value="Genomic_DNA"/>
</dbReference>
<comment type="caution">
    <text evidence="20">The sequence shown here is derived from an EMBL/GenBank/DDBJ whole genome shotgun (WGS) entry which is preliminary data.</text>
</comment>
<accession>A0A9P6WA10</accession>
<gene>
    <name evidence="20" type="primary">SPC34</name>
    <name evidence="20" type="ORF">C6P45_005477</name>
</gene>
<evidence type="ECO:0000256" key="8">
    <source>
        <dbReference type="ARBA" id="ARBA00022701"/>
    </source>
</evidence>
<dbReference type="OrthoDB" id="10016597at2759"/>
<keyword evidence="9" id="KW-0498">Mitosis</keyword>
<comment type="similarity">
    <text evidence="4">Belongs to the DASH complex SPC34 family.</text>
</comment>
<keyword evidence="5" id="KW-0158">Chromosome</keyword>
<sequence length="291" mass="33848">MAQSLNSCILEITESLESISNRKFKHSGIFHNAVVGSMLSKGGKREFVKLVRDGEPNQELSLFEVDSRKRTISRRDKKQGVYDYVIEKEARTKRSRRMGFPDSKPVIQIPKDFYLSLHEKVINGNKNNQNSRNSFIFQNTNVEIGQTNNAFNALHDKFRNDRKTTKLLEALQNGSVLMDEDDSDNTNQSNMKRRKTMFVEDFPIELIIKVLNEIDTMWSLSEFKHEFSSLKEQAEELAHKIDDVQSQLDIQEDEINNRESQESPVSNITKLIEMNKKEIEDLEREIEEQTE</sequence>
<evidence type="ECO:0000256" key="15">
    <source>
        <dbReference type="ARBA" id="ARBA00023306"/>
    </source>
</evidence>
<evidence type="ECO:0000256" key="4">
    <source>
        <dbReference type="ARBA" id="ARBA00008491"/>
    </source>
</evidence>
<dbReference type="GO" id="GO:0051301">
    <property type="term" value="P:cell division"/>
    <property type="evidence" value="ECO:0007669"/>
    <property type="project" value="UniProtKB-KW"/>
</dbReference>
<evidence type="ECO:0000256" key="7">
    <source>
        <dbReference type="ARBA" id="ARBA00022618"/>
    </source>
</evidence>
<evidence type="ECO:0000256" key="9">
    <source>
        <dbReference type="ARBA" id="ARBA00022776"/>
    </source>
</evidence>
<evidence type="ECO:0000256" key="12">
    <source>
        <dbReference type="ARBA" id="ARBA00023054"/>
    </source>
</evidence>
<keyword evidence="10" id="KW-0159">Chromosome partition</keyword>
<dbReference type="GO" id="GO:0042729">
    <property type="term" value="C:DASH complex"/>
    <property type="evidence" value="ECO:0007669"/>
    <property type="project" value="InterPro"/>
</dbReference>
<evidence type="ECO:0000313" key="21">
    <source>
        <dbReference type="Proteomes" id="UP000750334"/>
    </source>
</evidence>
<evidence type="ECO:0000256" key="10">
    <source>
        <dbReference type="ARBA" id="ARBA00022829"/>
    </source>
</evidence>
<evidence type="ECO:0000256" key="16">
    <source>
        <dbReference type="ARBA" id="ARBA00023328"/>
    </source>
</evidence>
<dbReference type="Proteomes" id="UP000750334">
    <property type="component" value="Unassembled WGS sequence"/>
</dbReference>
<keyword evidence="6" id="KW-0963">Cytoplasm</keyword>
<keyword evidence="12 19" id="KW-0175">Coiled coil</keyword>
<reference evidence="20 21" key="1">
    <citation type="submission" date="2020-11" db="EMBL/GenBank/DDBJ databases">
        <title>Kefir isolates.</title>
        <authorList>
            <person name="Marcisauskas S."/>
            <person name="Kim Y."/>
            <person name="Blasche S."/>
        </authorList>
    </citation>
    <scope>NUCLEOTIDE SEQUENCE [LARGE SCALE GENOMIC DNA]</scope>
    <source>
        <strain evidence="20 21">OG2</strain>
    </source>
</reference>
<protein>
    <recommendedName>
        <fullName evidence="17">DASH complex subunit SPC34</fullName>
    </recommendedName>
    <alternativeName>
        <fullName evidence="18">Outer kinetochore protein SPC34</fullName>
    </alternativeName>
</protein>
<dbReference type="GO" id="GO:0008608">
    <property type="term" value="P:attachment of spindle microtubules to kinetochore"/>
    <property type="evidence" value="ECO:0007669"/>
    <property type="project" value="InterPro"/>
</dbReference>
<keyword evidence="16" id="KW-0137">Centromere</keyword>
<dbReference type="InterPro" id="IPR013966">
    <property type="entry name" value="Spc34"/>
</dbReference>
<evidence type="ECO:0000256" key="5">
    <source>
        <dbReference type="ARBA" id="ARBA00022454"/>
    </source>
</evidence>
<keyword evidence="11" id="KW-0995">Kinetochore</keyword>
<dbReference type="AlphaFoldDB" id="A0A9P6WA10"/>